<dbReference type="PANTHER" id="PTHR30537:SF30">
    <property type="entry name" value="TRANSCRIPTIONAL REGULATOR-RELATED"/>
    <property type="match status" value="1"/>
</dbReference>
<comment type="caution">
    <text evidence="6">The sequence shown here is derived from an EMBL/GenBank/DDBJ whole genome shotgun (WGS) entry which is preliminary data.</text>
</comment>
<gene>
    <name evidence="6" type="ORF">F9B74_04220</name>
</gene>
<dbReference type="PANTHER" id="PTHR30537">
    <property type="entry name" value="HTH-TYPE TRANSCRIPTIONAL REGULATOR"/>
    <property type="match status" value="1"/>
</dbReference>
<feature type="domain" description="HTH lysR-type" evidence="5">
    <location>
        <begin position="1"/>
        <end position="59"/>
    </location>
</feature>
<dbReference type="GO" id="GO:0006351">
    <property type="term" value="P:DNA-templated transcription"/>
    <property type="evidence" value="ECO:0007669"/>
    <property type="project" value="TreeGrafter"/>
</dbReference>
<dbReference type="InterPro" id="IPR036388">
    <property type="entry name" value="WH-like_DNA-bd_sf"/>
</dbReference>
<evidence type="ECO:0000256" key="2">
    <source>
        <dbReference type="ARBA" id="ARBA00023015"/>
    </source>
</evidence>
<keyword evidence="4" id="KW-0804">Transcription</keyword>
<organism evidence="6 7">
    <name type="scientific">Pelistega ratti</name>
    <dbReference type="NCBI Taxonomy" id="2652177"/>
    <lineage>
        <taxon>Bacteria</taxon>
        <taxon>Pseudomonadati</taxon>
        <taxon>Pseudomonadota</taxon>
        <taxon>Betaproteobacteria</taxon>
        <taxon>Burkholderiales</taxon>
        <taxon>Alcaligenaceae</taxon>
        <taxon>Pelistega</taxon>
    </lineage>
</organism>
<dbReference type="RefSeq" id="WP_163764186.1">
    <property type="nucleotide sequence ID" value="NZ_JAAGYR010000006.1"/>
</dbReference>
<accession>A0A6L9Y5A9</accession>
<evidence type="ECO:0000256" key="3">
    <source>
        <dbReference type="ARBA" id="ARBA00023125"/>
    </source>
</evidence>
<dbReference type="Proteomes" id="UP000477651">
    <property type="component" value="Unassembled WGS sequence"/>
</dbReference>
<reference evidence="6 7" key="1">
    <citation type="submission" date="2020-02" db="EMBL/GenBank/DDBJ databases">
        <title>Pelistega sp. NLN82 were isolated from wild rodents of the Hainan Island.</title>
        <authorList>
            <person name="Niu N."/>
            <person name="Zhou J."/>
        </authorList>
    </citation>
    <scope>NUCLEOTIDE SEQUENCE [LARGE SCALE GENOMIC DNA]</scope>
    <source>
        <strain evidence="6 7">NLN82</strain>
    </source>
</reference>
<dbReference type="Gene3D" id="3.40.190.290">
    <property type="match status" value="1"/>
</dbReference>
<name>A0A6L9Y5A9_9BURK</name>
<dbReference type="Pfam" id="PF03466">
    <property type="entry name" value="LysR_substrate"/>
    <property type="match status" value="1"/>
</dbReference>
<keyword evidence="3" id="KW-0238">DNA-binding</keyword>
<proteinExistence type="inferred from homology"/>
<dbReference type="InterPro" id="IPR036390">
    <property type="entry name" value="WH_DNA-bd_sf"/>
</dbReference>
<evidence type="ECO:0000313" key="6">
    <source>
        <dbReference type="EMBL" id="NEN75533.1"/>
    </source>
</evidence>
<dbReference type="SUPFAM" id="SSF46785">
    <property type="entry name" value="Winged helix' DNA-binding domain"/>
    <property type="match status" value="1"/>
</dbReference>
<evidence type="ECO:0000313" key="7">
    <source>
        <dbReference type="Proteomes" id="UP000477651"/>
    </source>
</evidence>
<dbReference type="Pfam" id="PF00126">
    <property type="entry name" value="HTH_1"/>
    <property type="match status" value="1"/>
</dbReference>
<dbReference type="EMBL" id="JAAGYR010000006">
    <property type="protein sequence ID" value="NEN75533.1"/>
    <property type="molecule type" value="Genomic_DNA"/>
</dbReference>
<dbReference type="PROSITE" id="PS50931">
    <property type="entry name" value="HTH_LYSR"/>
    <property type="match status" value="1"/>
</dbReference>
<protein>
    <submittedName>
        <fullName evidence="6">LysR family transcriptional regulator</fullName>
    </submittedName>
</protein>
<comment type="similarity">
    <text evidence="1">Belongs to the LysR transcriptional regulatory family.</text>
</comment>
<evidence type="ECO:0000256" key="1">
    <source>
        <dbReference type="ARBA" id="ARBA00009437"/>
    </source>
</evidence>
<dbReference type="AlphaFoldDB" id="A0A6L9Y5A9"/>
<sequence>MQEIKPLLVFAHLLQQGTMQATAAILGITPSAVSQHISRLEQQYQVKLINRSTRRLVPTEVGRVLGEYCHKLLQDVNDTFTALENAKTEAQGDIHIALASGLANNRAFIATLQQLIEQYPAIQPHLHFSDDLQDLQQGKIDIAIRGGEHALDDPNIVAHHLISTQWQILATTDYLAKHPIKTPTDLLTQTWLAYQPIHFLMQKGKDNFVLHIEHPIYCSQLLAQQKLLQQGIGLGLVLETDFQQERMRQEIQVVLPEWRIMGGVELYAVTPHRVQSAKVSVVLNLLKENFTHYY</sequence>
<dbReference type="InterPro" id="IPR005119">
    <property type="entry name" value="LysR_subst-bd"/>
</dbReference>
<evidence type="ECO:0000256" key="4">
    <source>
        <dbReference type="ARBA" id="ARBA00023163"/>
    </source>
</evidence>
<dbReference type="GO" id="GO:0043565">
    <property type="term" value="F:sequence-specific DNA binding"/>
    <property type="evidence" value="ECO:0007669"/>
    <property type="project" value="TreeGrafter"/>
</dbReference>
<dbReference type="SUPFAM" id="SSF53850">
    <property type="entry name" value="Periplasmic binding protein-like II"/>
    <property type="match status" value="1"/>
</dbReference>
<dbReference type="InterPro" id="IPR058163">
    <property type="entry name" value="LysR-type_TF_proteobact-type"/>
</dbReference>
<keyword evidence="2" id="KW-0805">Transcription regulation</keyword>
<dbReference type="InterPro" id="IPR000847">
    <property type="entry name" value="LysR_HTH_N"/>
</dbReference>
<evidence type="ECO:0000259" key="5">
    <source>
        <dbReference type="PROSITE" id="PS50931"/>
    </source>
</evidence>
<dbReference type="Gene3D" id="1.10.10.10">
    <property type="entry name" value="Winged helix-like DNA-binding domain superfamily/Winged helix DNA-binding domain"/>
    <property type="match status" value="1"/>
</dbReference>
<dbReference type="GO" id="GO:0003700">
    <property type="term" value="F:DNA-binding transcription factor activity"/>
    <property type="evidence" value="ECO:0007669"/>
    <property type="project" value="InterPro"/>
</dbReference>
<keyword evidence="7" id="KW-1185">Reference proteome</keyword>